<keyword evidence="7 8" id="KW-0472">Membrane</keyword>
<dbReference type="eggNOG" id="COG2814">
    <property type="taxonomic scope" value="Bacteria"/>
</dbReference>
<dbReference type="Proteomes" id="UP000006201">
    <property type="component" value="Unassembled WGS sequence"/>
</dbReference>
<dbReference type="GO" id="GO:1990961">
    <property type="term" value="P:xenobiotic detoxification by transmembrane export across the plasma membrane"/>
    <property type="evidence" value="ECO:0007669"/>
    <property type="project" value="InterPro"/>
</dbReference>
<dbReference type="InterPro" id="IPR020846">
    <property type="entry name" value="MFS_dom"/>
</dbReference>
<dbReference type="CDD" id="cd17320">
    <property type="entry name" value="MFS_MdfA_MDR_like"/>
    <property type="match status" value="1"/>
</dbReference>
<evidence type="ECO:0000256" key="7">
    <source>
        <dbReference type="ARBA" id="ARBA00023136"/>
    </source>
</evidence>
<dbReference type="GO" id="GO:0042910">
    <property type="term" value="F:xenobiotic transmembrane transporter activity"/>
    <property type="evidence" value="ECO:0007669"/>
    <property type="project" value="InterPro"/>
</dbReference>
<evidence type="ECO:0000256" key="6">
    <source>
        <dbReference type="ARBA" id="ARBA00022989"/>
    </source>
</evidence>
<feature type="transmembrane region" description="Helical" evidence="8">
    <location>
        <begin position="290"/>
        <end position="314"/>
    </location>
</feature>
<keyword evidence="5 8" id="KW-0812">Transmembrane</keyword>
<feature type="transmembrane region" description="Helical" evidence="8">
    <location>
        <begin position="118"/>
        <end position="140"/>
    </location>
</feature>
<dbReference type="NCBIfam" id="TIGR00710">
    <property type="entry name" value="efflux_Bcr_CflA"/>
    <property type="match status" value="1"/>
</dbReference>
<feature type="transmembrane region" description="Helical" evidence="8">
    <location>
        <begin position="85"/>
        <end position="106"/>
    </location>
</feature>
<feature type="transmembrane region" description="Helical" evidence="8">
    <location>
        <begin position="232"/>
        <end position="251"/>
    </location>
</feature>
<dbReference type="PROSITE" id="PS50850">
    <property type="entry name" value="MFS"/>
    <property type="match status" value="1"/>
</dbReference>
<organism evidence="10 11">
    <name type="scientific">Pseudoalteromonas tunicata D2</name>
    <dbReference type="NCBI Taxonomy" id="87626"/>
    <lineage>
        <taxon>Bacteria</taxon>
        <taxon>Pseudomonadati</taxon>
        <taxon>Pseudomonadota</taxon>
        <taxon>Gammaproteobacteria</taxon>
        <taxon>Alteromonadales</taxon>
        <taxon>Pseudoalteromonadaceae</taxon>
        <taxon>Pseudoalteromonas</taxon>
    </lineage>
</organism>
<sequence length="383" mass="41601">MAAIPAFSLDIYLPLLEQIREQLATSVTSAQMTISLFVISFAFIQLVIGPLSDNYGRKKVLYVGLLLFILGSLVAIFSADINTLMFARVLQGAGACTGVVSAFAIARDGFSLDERATVLATIGMYVALAPIIAPVIGGLLSESMGWRYIFLLLAVLSFIILLLVTVKLPETLAQKNSYKIKSLLLNYKEMLCHRDFVVFTAIGMCAFTSLFCFISMSPHIFINQLGYNSNDFGFIFAFNALVFFAGSKLSIKLSKTKTHSFSITLGLTLLISGGVVMALLGMYMKPKMELVLLPMALASVGISIVLPNATSLMLEPFGDKAASASALNGFIRFVFAGSASVLVTFLDFPPHLILAFSLVSLSVLSWFIWLVSKYNYALKTVSQ</sequence>
<dbReference type="Pfam" id="PF07690">
    <property type="entry name" value="MFS_1"/>
    <property type="match status" value="1"/>
</dbReference>
<evidence type="ECO:0000313" key="10">
    <source>
        <dbReference type="EMBL" id="EAR28765.1"/>
    </source>
</evidence>
<dbReference type="Gene3D" id="1.20.1720.10">
    <property type="entry name" value="Multidrug resistance protein D"/>
    <property type="match status" value="1"/>
</dbReference>
<proteinExistence type="inferred from homology"/>
<dbReference type="InterPro" id="IPR036259">
    <property type="entry name" value="MFS_trans_sf"/>
</dbReference>
<dbReference type="PANTHER" id="PTHR23502:SF132">
    <property type="entry name" value="POLYAMINE TRANSPORTER 2-RELATED"/>
    <property type="match status" value="1"/>
</dbReference>
<evidence type="ECO:0000256" key="8">
    <source>
        <dbReference type="RuleBase" id="RU365088"/>
    </source>
</evidence>
<feature type="transmembrane region" description="Helical" evidence="8">
    <location>
        <begin position="326"/>
        <end position="346"/>
    </location>
</feature>
<feature type="domain" description="Major facilitator superfamily (MFS) profile" evidence="9">
    <location>
        <begin position="1"/>
        <end position="375"/>
    </location>
</feature>
<keyword evidence="8" id="KW-0997">Cell inner membrane</keyword>
<dbReference type="InterPro" id="IPR011701">
    <property type="entry name" value="MFS"/>
</dbReference>
<reference evidence="10 11" key="1">
    <citation type="submission" date="2006-02" db="EMBL/GenBank/DDBJ databases">
        <authorList>
            <person name="Moran M.A."/>
            <person name="Kjelleberg S."/>
            <person name="Egan S."/>
            <person name="Saunders N."/>
            <person name="Thomas T."/>
            <person name="Ferriera S."/>
            <person name="Johnson J."/>
            <person name="Kravitz S."/>
            <person name="Halpern A."/>
            <person name="Remington K."/>
            <person name="Beeson K."/>
            <person name="Tran B."/>
            <person name="Rogers Y.-H."/>
            <person name="Friedman R."/>
            <person name="Venter J.C."/>
        </authorList>
    </citation>
    <scope>NUCLEOTIDE SEQUENCE [LARGE SCALE GENOMIC DNA]</scope>
    <source>
        <strain evidence="10 11">D2</strain>
    </source>
</reference>
<protein>
    <recommendedName>
        <fullName evidence="8">Bcr/CflA family efflux transporter</fullName>
    </recommendedName>
</protein>
<dbReference type="EMBL" id="AAOH01000003">
    <property type="protein sequence ID" value="EAR28765.1"/>
    <property type="molecule type" value="Genomic_DNA"/>
</dbReference>
<evidence type="ECO:0000256" key="2">
    <source>
        <dbReference type="ARBA" id="ARBA00006236"/>
    </source>
</evidence>
<feature type="transmembrane region" description="Helical" evidence="8">
    <location>
        <begin position="60"/>
        <end position="79"/>
    </location>
</feature>
<dbReference type="PROSITE" id="PS00216">
    <property type="entry name" value="SUGAR_TRANSPORT_1"/>
    <property type="match status" value="1"/>
</dbReference>
<keyword evidence="11" id="KW-1185">Reference proteome</keyword>
<feature type="transmembrane region" description="Helical" evidence="8">
    <location>
        <begin position="263"/>
        <end position="284"/>
    </location>
</feature>
<keyword evidence="6 8" id="KW-1133">Transmembrane helix</keyword>
<accession>A4C850</accession>
<gene>
    <name evidence="10" type="ORF">PTD2_06974</name>
</gene>
<comment type="caution">
    <text evidence="8">Lacks conserved residue(s) required for the propagation of feature annotation.</text>
</comment>
<dbReference type="GO" id="GO:0005886">
    <property type="term" value="C:plasma membrane"/>
    <property type="evidence" value="ECO:0007669"/>
    <property type="project" value="UniProtKB-SubCell"/>
</dbReference>
<keyword evidence="3 8" id="KW-0813">Transport</keyword>
<dbReference type="InterPro" id="IPR005829">
    <property type="entry name" value="Sugar_transporter_CS"/>
</dbReference>
<comment type="similarity">
    <text evidence="2 8">Belongs to the major facilitator superfamily. Bcr/CmlA family.</text>
</comment>
<comment type="subcellular location">
    <subcellularLocation>
        <location evidence="8">Cell inner membrane</location>
        <topology evidence="8">Multi-pass membrane protein</topology>
    </subcellularLocation>
    <subcellularLocation>
        <location evidence="1">Cell membrane</location>
        <topology evidence="1">Multi-pass membrane protein</topology>
    </subcellularLocation>
</comment>
<feature type="transmembrane region" description="Helical" evidence="8">
    <location>
        <begin position="30"/>
        <end position="48"/>
    </location>
</feature>
<feature type="transmembrane region" description="Helical" evidence="8">
    <location>
        <begin position="196"/>
        <end position="220"/>
    </location>
</feature>
<comment type="caution">
    <text evidence="10">The sequence shown here is derived from an EMBL/GenBank/DDBJ whole genome shotgun (WGS) entry which is preliminary data.</text>
</comment>
<dbReference type="SUPFAM" id="SSF103473">
    <property type="entry name" value="MFS general substrate transporter"/>
    <property type="match status" value="1"/>
</dbReference>
<keyword evidence="4" id="KW-1003">Cell membrane</keyword>
<name>A4C850_9GAMM</name>
<evidence type="ECO:0000256" key="3">
    <source>
        <dbReference type="ARBA" id="ARBA00022448"/>
    </source>
</evidence>
<dbReference type="HOGENOM" id="CLU_001265_47_1_6"/>
<dbReference type="InterPro" id="IPR004812">
    <property type="entry name" value="Efflux_drug-R_Bcr/CmlA"/>
</dbReference>
<evidence type="ECO:0000256" key="1">
    <source>
        <dbReference type="ARBA" id="ARBA00004651"/>
    </source>
</evidence>
<feature type="transmembrane region" description="Helical" evidence="8">
    <location>
        <begin position="352"/>
        <end position="371"/>
    </location>
</feature>
<dbReference type="PRINTS" id="PR01036">
    <property type="entry name" value="TCRTETB"/>
</dbReference>
<evidence type="ECO:0000256" key="5">
    <source>
        <dbReference type="ARBA" id="ARBA00022692"/>
    </source>
</evidence>
<evidence type="ECO:0000256" key="4">
    <source>
        <dbReference type="ARBA" id="ARBA00022475"/>
    </source>
</evidence>
<feature type="transmembrane region" description="Helical" evidence="8">
    <location>
        <begin position="146"/>
        <end position="166"/>
    </location>
</feature>
<evidence type="ECO:0000259" key="9">
    <source>
        <dbReference type="PROSITE" id="PS50850"/>
    </source>
</evidence>
<dbReference type="STRING" id="87626.PTD2_06974"/>
<dbReference type="AlphaFoldDB" id="A4C850"/>
<evidence type="ECO:0000313" key="11">
    <source>
        <dbReference type="Proteomes" id="UP000006201"/>
    </source>
</evidence>
<dbReference type="PANTHER" id="PTHR23502">
    <property type="entry name" value="MAJOR FACILITATOR SUPERFAMILY"/>
    <property type="match status" value="1"/>
</dbReference>